<feature type="signal peptide" evidence="2">
    <location>
        <begin position="1"/>
        <end position="19"/>
    </location>
</feature>
<dbReference type="InterPro" id="IPR021858">
    <property type="entry name" value="Fun_TF"/>
</dbReference>
<dbReference type="Proteomes" id="UP000070700">
    <property type="component" value="Unassembled WGS sequence"/>
</dbReference>
<evidence type="ECO:0000256" key="2">
    <source>
        <dbReference type="SAM" id="SignalP"/>
    </source>
</evidence>
<dbReference type="Pfam" id="PF11951">
    <property type="entry name" value="Fungal_trans_2"/>
    <property type="match status" value="1"/>
</dbReference>
<gene>
    <name evidence="3" type="ORF">LY89DRAFT_464947</name>
</gene>
<evidence type="ECO:0000256" key="1">
    <source>
        <dbReference type="SAM" id="MobiDB-lite"/>
    </source>
</evidence>
<accession>A0A194XIE5</accession>
<name>A0A194XIE5_MOLSC</name>
<reference evidence="3 4" key="1">
    <citation type="submission" date="2015-10" db="EMBL/GenBank/DDBJ databases">
        <title>Full genome of DAOMC 229536 Phialocephala scopiformis, a fungal endophyte of spruce producing the potent anti-insectan compound rugulosin.</title>
        <authorList>
            <consortium name="DOE Joint Genome Institute"/>
            <person name="Walker A.K."/>
            <person name="Frasz S.L."/>
            <person name="Seifert K.A."/>
            <person name="Miller J.D."/>
            <person name="Mondo S.J."/>
            <person name="Labutti K."/>
            <person name="Lipzen A."/>
            <person name="Dockter R."/>
            <person name="Kennedy M."/>
            <person name="Grigoriev I.V."/>
            <person name="Spatafora J.W."/>
        </authorList>
    </citation>
    <scope>NUCLEOTIDE SEQUENCE [LARGE SCALE GENOMIC DNA]</scope>
    <source>
        <strain evidence="3 4">CBS 120377</strain>
    </source>
</reference>
<feature type="chain" id="PRO_5008268282" evidence="2">
    <location>
        <begin position="20"/>
        <end position="353"/>
    </location>
</feature>
<evidence type="ECO:0000313" key="4">
    <source>
        <dbReference type="Proteomes" id="UP000070700"/>
    </source>
</evidence>
<dbReference type="EMBL" id="KQ947410">
    <property type="protein sequence ID" value="KUJ19899.1"/>
    <property type="molecule type" value="Genomic_DNA"/>
</dbReference>
<feature type="region of interest" description="Disordered" evidence="1">
    <location>
        <begin position="134"/>
        <end position="156"/>
    </location>
</feature>
<dbReference type="PANTHER" id="PTHR37540">
    <property type="entry name" value="TRANSCRIPTION FACTOR (ACR-2), PUTATIVE-RELATED-RELATED"/>
    <property type="match status" value="1"/>
</dbReference>
<evidence type="ECO:0000313" key="3">
    <source>
        <dbReference type="EMBL" id="KUJ19899.1"/>
    </source>
</evidence>
<keyword evidence="2" id="KW-0732">Signal</keyword>
<dbReference type="AlphaFoldDB" id="A0A194XIE5"/>
<proteinExistence type="predicted"/>
<dbReference type="OrthoDB" id="4158087at2759"/>
<organism evidence="3 4">
    <name type="scientific">Mollisia scopiformis</name>
    <name type="common">Conifer needle endophyte fungus</name>
    <name type="synonym">Phialocephala scopiformis</name>
    <dbReference type="NCBI Taxonomy" id="149040"/>
    <lineage>
        <taxon>Eukaryota</taxon>
        <taxon>Fungi</taxon>
        <taxon>Dikarya</taxon>
        <taxon>Ascomycota</taxon>
        <taxon>Pezizomycotina</taxon>
        <taxon>Leotiomycetes</taxon>
        <taxon>Helotiales</taxon>
        <taxon>Mollisiaceae</taxon>
        <taxon>Mollisia</taxon>
    </lineage>
</organism>
<keyword evidence="4" id="KW-1185">Reference proteome</keyword>
<dbReference type="InParanoid" id="A0A194XIE5"/>
<sequence length="353" mass="39632">MFAWAVSDAALLHATLILTAKHWISLGGSRRFIESTLYQHKSEAIRLVNERLADPLAAVTDGTVSAVGILVILECLEGSNEAALVHLGGLEKMVHMRGDLHTPHMNGLAQRIILLADIHTANANNVKPRFQRIQESPEDKESNENGTPPPSGAMVQPDPVIGSFYRELGLDAPLIKMFTDLHWLSSMMSNSARRRGAVNANVLNRGITEAEKYIDTMLRGGRLDNHQTTKGIVAGKAFVVLSGYIYLYLLLRRIEVSSRIYDWMVDLLKEDLKNIQHVMRKAYPPELLFWILFLGASASIGRRELEWFKKELLVGKESLGLSAWSSAKAILMKFSWVEGWNEEASERFWNELN</sequence>
<protein>
    <submittedName>
        <fullName evidence="3">Uncharacterized protein</fullName>
    </submittedName>
</protein>
<dbReference type="KEGG" id="psco:LY89DRAFT_464947"/>
<dbReference type="PANTHER" id="PTHR37540:SF5">
    <property type="entry name" value="TRANSCRIPTION FACTOR DOMAIN-CONTAINING PROTEIN"/>
    <property type="match status" value="1"/>
</dbReference>
<dbReference type="GeneID" id="28817435"/>
<dbReference type="RefSeq" id="XP_018074254.1">
    <property type="nucleotide sequence ID" value="XM_018207709.1"/>
</dbReference>